<evidence type="ECO:0000256" key="1">
    <source>
        <dbReference type="SAM" id="SignalP"/>
    </source>
</evidence>
<organism evidence="3 5">
    <name type="scientific">Phytophthora rubi</name>
    <dbReference type="NCBI Taxonomy" id="129364"/>
    <lineage>
        <taxon>Eukaryota</taxon>
        <taxon>Sar</taxon>
        <taxon>Stramenopiles</taxon>
        <taxon>Oomycota</taxon>
        <taxon>Peronosporomycetes</taxon>
        <taxon>Peronosporales</taxon>
        <taxon>Peronosporaceae</taxon>
        <taxon>Phytophthora</taxon>
    </lineage>
</organism>
<evidence type="ECO:0008006" key="6">
    <source>
        <dbReference type="Google" id="ProtNLM"/>
    </source>
</evidence>
<reference evidence="4 5" key="1">
    <citation type="submission" date="2018-09" db="EMBL/GenBank/DDBJ databases">
        <title>Genomic investigation of the strawberry pathogen Phytophthora fragariae indicates pathogenicity is determined by transcriptional variation in three key races.</title>
        <authorList>
            <person name="Adams T.M."/>
            <person name="Armitage A.D."/>
            <person name="Sobczyk M.K."/>
            <person name="Bates H.J."/>
            <person name="Dunwell J.M."/>
            <person name="Nellist C.F."/>
            <person name="Harrison R.J."/>
        </authorList>
    </citation>
    <scope>NUCLEOTIDE SEQUENCE [LARGE SCALE GENOMIC DNA]</scope>
    <source>
        <strain evidence="2 4">SCRP249</strain>
        <strain evidence="3 5">SCRP324</strain>
    </source>
</reference>
<dbReference type="EMBL" id="QXFU01013272">
    <property type="protein sequence ID" value="KAE8950932.1"/>
    <property type="molecule type" value="Genomic_DNA"/>
</dbReference>
<feature type="chain" id="PRO_5036163887" description="Secreted protein" evidence="1">
    <location>
        <begin position="21"/>
        <end position="129"/>
    </location>
</feature>
<keyword evidence="1" id="KW-0732">Signal</keyword>
<sequence length="129" mass="14417">MKSTVCLCFLFLACCKRVLRLGIDPARGMICWFARRRSTACRSSPAFPGFLTGRAGLAQRLDSFRYTQPRATSDSLNCFIHSRSAGAYVRDRQRIGTVPSLNRISKGSIFDGGSLPILRRQMSYRVTTS</sequence>
<proteinExistence type="predicted"/>
<accession>A0A6A3G0F3</accession>
<evidence type="ECO:0000313" key="3">
    <source>
        <dbReference type="EMBL" id="KAE8950932.1"/>
    </source>
</evidence>
<evidence type="ECO:0000313" key="2">
    <source>
        <dbReference type="EMBL" id="KAE8950910.1"/>
    </source>
</evidence>
<evidence type="ECO:0000313" key="5">
    <source>
        <dbReference type="Proteomes" id="UP000435112"/>
    </source>
</evidence>
<dbReference type="Proteomes" id="UP000435112">
    <property type="component" value="Unassembled WGS sequence"/>
</dbReference>
<gene>
    <name evidence="2" type="ORF">PR001_g33953</name>
    <name evidence="3" type="ORF">PR002_g33130</name>
</gene>
<evidence type="ECO:0000313" key="4">
    <source>
        <dbReference type="Proteomes" id="UP000429607"/>
    </source>
</evidence>
<feature type="signal peptide" evidence="1">
    <location>
        <begin position="1"/>
        <end position="20"/>
    </location>
</feature>
<dbReference type="AlphaFoldDB" id="A0A6A3G0F3"/>
<name>A0A6A3G0F3_9STRA</name>
<comment type="caution">
    <text evidence="3">The sequence shown here is derived from an EMBL/GenBank/DDBJ whole genome shotgun (WGS) entry which is preliminary data.</text>
</comment>
<dbReference type="Proteomes" id="UP000429607">
    <property type="component" value="Unassembled WGS sequence"/>
</dbReference>
<protein>
    <recommendedName>
        <fullName evidence="6">Secreted protein</fullName>
    </recommendedName>
</protein>
<dbReference type="EMBL" id="QXFV01013384">
    <property type="protein sequence ID" value="KAE8950910.1"/>
    <property type="molecule type" value="Genomic_DNA"/>
</dbReference>